<sequence length="63" mass="7176">MRESVNLISGFTRVLYNLLTSSRSHQAALIIFSGMGLADFLFRFLVFPVYTEFLFSIGAKPVW</sequence>
<gene>
    <name evidence="2" type="ORF">METZ01_LOCUS158950</name>
</gene>
<dbReference type="AlphaFoldDB" id="A0A382AX15"/>
<evidence type="ECO:0000313" key="2">
    <source>
        <dbReference type="EMBL" id="SVB06096.1"/>
    </source>
</evidence>
<dbReference type="EMBL" id="UINC01027217">
    <property type="protein sequence ID" value="SVB06096.1"/>
    <property type="molecule type" value="Genomic_DNA"/>
</dbReference>
<evidence type="ECO:0008006" key="3">
    <source>
        <dbReference type="Google" id="ProtNLM"/>
    </source>
</evidence>
<name>A0A382AX15_9ZZZZ</name>
<feature type="non-terminal residue" evidence="2">
    <location>
        <position position="63"/>
    </location>
</feature>
<organism evidence="2">
    <name type="scientific">marine metagenome</name>
    <dbReference type="NCBI Taxonomy" id="408172"/>
    <lineage>
        <taxon>unclassified sequences</taxon>
        <taxon>metagenomes</taxon>
        <taxon>ecological metagenomes</taxon>
    </lineage>
</organism>
<feature type="transmembrane region" description="Helical" evidence="1">
    <location>
        <begin position="27"/>
        <end position="46"/>
    </location>
</feature>
<reference evidence="2" key="1">
    <citation type="submission" date="2018-05" db="EMBL/GenBank/DDBJ databases">
        <authorList>
            <person name="Lanie J.A."/>
            <person name="Ng W.-L."/>
            <person name="Kazmierczak K.M."/>
            <person name="Andrzejewski T.M."/>
            <person name="Davidsen T.M."/>
            <person name="Wayne K.J."/>
            <person name="Tettelin H."/>
            <person name="Glass J.I."/>
            <person name="Rusch D."/>
            <person name="Podicherti R."/>
            <person name="Tsui H.-C.T."/>
            <person name="Winkler M.E."/>
        </authorList>
    </citation>
    <scope>NUCLEOTIDE SEQUENCE</scope>
</reference>
<evidence type="ECO:0000256" key="1">
    <source>
        <dbReference type="SAM" id="Phobius"/>
    </source>
</evidence>
<accession>A0A382AX15</accession>
<protein>
    <recommendedName>
        <fullName evidence="3">Major facilitator superfamily (MFS) profile domain-containing protein</fullName>
    </recommendedName>
</protein>
<keyword evidence="1" id="KW-0472">Membrane</keyword>
<keyword evidence="1" id="KW-0812">Transmembrane</keyword>
<proteinExistence type="predicted"/>
<keyword evidence="1" id="KW-1133">Transmembrane helix</keyword>